<evidence type="ECO:0000313" key="2">
    <source>
        <dbReference type="EMBL" id="RXH79467.1"/>
    </source>
</evidence>
<comment type="caution">
    <text evidence="2">The sequence shown here is derived from an EMBL/GenBank/DDBJ whole genome shotgun (WGS) entry which is preliminary data.</text>
</comment>
<dbReference type="Proteomes" id="UP000290289">
    <property type="component" value="Chromosome 13"/>
</dbReference>
<name>A0A498IBT4_MALDO</name>
<accession>A0A498IBT4</accession>
<dbReference type="AlphaFoldDB" id="A0A498IBT4"/>
<keyword evidence="3" id="KW-1185">Reference proteome</keyword>
<gene>
    <name evidence="2" type="ORF">DVH24_040614</name>
</gene>
<dbReference type="PANTHER" id="PTHR47150">
    <property type="entry name" value="OS12G0169200 PROTEIN"/>
    <property type="match status" value="1"/>
</dbReference>
<dbReference type="PANTHER" id="PTHR47150:SF5">
    <property type="entry name" value="OS07G0546750 PROTEIN"/>
    <property type="match status" value="1"/>
</dbReference>
<proteinExistence type="predicted"/>
<protein>
    <submittedName>
        <fullName evidence="2">Uncharacterized protein</fullName>
    </submittedName>
</protein>
<evidence type="ECO:0000313" key="3">
    <source>
        <dbReference type="Proteomes" id="UP000290289"/>
    </source>
</evidence>
<dbReference type="EMBL" id="RDQH01000339">
    <property type="protein sequence ID" value="RXH79467.1"/>
    <property type="molecule type" value="Genomic_DNA"/>
</dbReference>
<evidence type="ECO:0000256" key="1">
    <source>
        <dbReference type="SAM" id="MobiDB-lite"/>
    </source>
</evidence>
<reference evidence="2 3" key="1">
    <citation type="submission" date="2018-10" db="EMBL/GenBank/DDBJ databases">
        <title>A high-quality apple genome assembly.</title>
        <authorList>
            <person name="Hu J."/>
        </authorList>
    </citation>
    <scope>NUCLEOTIDE SEQUENCE [LARGE SCALE GENOMIC DNA]</scope>
    <source>
        <strain evidence="3">cv. HFTH1</strain>
        <tissue evidence="2">Young leaf</tissue>
    </source>
</reference>
<sequence>MAGVMACEETEEQPQWDGSVGGHSYKPQNRKIAQETMMNNYFNSNSVYTKEDFRHRFQMRHRVFERLLHDVQHVNPYF</sequence>
<organism evidence="2 3">
    <name type="scientific">Malus domestica</name>
    <name type="common">Apple</name>
    <name type="synonym">Pyrus malus</name>
    <dbReference type="NCBI Taxonomy" id="3750"/>
    <lineage>
        <taxon>Eukaryota</taxon>
        <taxon>Viridiplantae</taxon>
        <taxon>Streptophyta</taxon>
        <taxon>Embryophyta</taxon>
        <taxon>Tracheophyta</taxon>
        <taxon>Spermatophyta</taxon>
        <taxon>Magnoliopsida</taxon>
        <taxon>eudicotyledons</taxon>
        <taxon>Gunneridae</taxon>
        <taxon>Pentapetalae</taxon>
        <taxon>rosids</taxon>
        <taxon>fabids</taxon>
        <taxon>Rosales</taxon>
        <taxon>Rosaceae</taxon>
        <taxon>Amygdaloideae</taxon>
        <taxon>Maleae</taxon>
        <taxon>Malus</taxon>
    </lineage>
</organism>
<feature type="region of interest" description="Disordered" evidence="1">
    <location>
        <begin position="1"/>
        <end position="28"/>
    </location>
</feature>